<dbReference type="SUPFAM" id="SSF51161">
    <property type="entry name" value="Trimeric LpxA-like enzymes"/>
    <property type="match status" value="1"/>
</dbReference>
<comment type="subunit">
    <text evidence="7">Homotrimer.</text>
</comment>
<dbReference type="EC" id="2.3.1.191" evidence="7"/>
<protein>
    <recommendedName>
        <fullName evidence="7">UDP-3-O-acylglucosamine N-acyltransferase</fullName>
        <ecNumber evidence="7">2.3.1.191</ecNumber>
    </recommendedName>
</protein>
<dbReference type="GO" id="GO:0103118">
    <property type="term" value="F:UDP-3-O-[(3R)-3-hydroxyacyl]-glucosamine N-acyltransferase activity"/>
    <property type="evidence" value="ECO:0007669"/>
    <property type="project" value="UniProtKB-EC"/>
</dbReference>
<comment type="function">
    <text evidence="7">Catalyzes the N-acylation of UDP-3-O-acylglucosamine using 3-hydroxyacyl-ACP as the acyl donor. Is involved in the biosynthesis of lipid A, a phosphorylated glycolipid that anchors the lipopolysaccharide to the outer membrane of the cell.</text>
</comment>
<feature type="domain" description="UDP-3-O-[3-hydroxymyristoyl] glucosamine N-acyltransferase non-repeat region" evidence="8">
    <location>
        <begin position="35"/>
        <end position="101"/>
    </location>
</feature>
<dbReference type="InterPro" id="IPR007691">
    <property type="entry name" value="LpxD"/>
</dbReference>
<dbReference type="EMBL" id="AYKG01000034">
    <property type="protein sequence ID" value="ROO26532.1"/>
    <property type="molecule type" value="Genomic_DNA"/>
</dbReference>
<dbReference type="PANTHER" id="PTHR43378">
    <property type="entry name" value="UDP-3-O-ACYLGLUCOSAMINE N-ACYLTRANSFERASE"/>
    <property type="match status" value="1"/>
</dbReference>
<dbReference type="Proteomes" id="UP000285310">
    <property type="component" value="Unassembled WGS sequence"/>
</dbReference>
<keyword evidence="1 7" id="KW-0444">Lipid biosynthesis</keyword>
<evidence type="ECO:0000256" key="3">
    <source>
        <dbReference type="ARBA" id="ARBA00022679"/>
    </source>
</evidence>
<dbReference type="GO" id="GO:0009245">
    <property type="term" value="P:lipid A biosynthetic process"/>
    <property type="evidence" value="ECO:0007669"/>
    <property type="project" value="UniProtKB-UniRule"/>
</dbReference>
<gene>
    <name evidence="7 9" type="primary">lpxD</name>
    <name evidence="9" type="ORF">SAJA_10660</name>
</gene>
<dbReference type="HAMAP" id="MF_00523">
    <property type="entry name" value="LpxD"/>
    <property type="match status" value="1"/>
</dbReference>
<dbReference type="InParanoid" id="A0A423PLX7"/>
<keyword evidence="3 7" id="KW-0808">Transferase</keyword>
<dbReference type="InterPro" id="IPR020573">
    <property type="entry name" value="UDP_GlcNAc_AcTrfase_non-rep"/>
</dbReference>
<dbReference type="InterPro" id="IPR001451">
    <property type="entry name" value="Hexapep"/>
</dbReference>
<evidence type="ECO:0000256" key="6">
    <source>
        <dbReference type="ARBA" id="ARBA00023315"/>
    </source>
</evidence>
<dbReference type="PROSITE" id="PS00101">
    <property type="entry name" value="HEXAPEP_TRANSFERASES"/>
    <property type="match status" value="2"/>
</dbReference>
<evidence type="ECO:0000313" key="9">
    <source>
        <dbReference type="EMBL" id="ROO26532.1"/>
    </source>
</evidence>
<comment type="catalytic activity">
    <reaction evidence="7">
        <text>a UDP-3-O-[(3R)-3-hydroxyacyl]-alpha-D-glucosamine + a (3R)-hydroxyacyl-[ACP] = a UDP-2-N,3-O-bis[(3R)-3-hydroxyacyl]-alpha-D-glucosamine + holo-[ACP] + H(+)</text>
        <dbReference type="Rhea" id="RHEA:53836"/>
        <dbReference type="Rhea" id="RHEA-COMP:9685"/>
        <dbReference type="Rhea" id="RHEA-COMP:9945"/>
        <dbReference type="ChEBI" id="CHEBI:15378"/>
        <dbReference type="ChEBI" id="CHEBI:64479"/>
        <dbReference type="ChEBI" id="CHEBI:78827"/>
        <dbReference type="ChEBI" id="CHEBI:137740"/>
        <dbReference type="ChEBI" id="CHEBI:137748"/>
        <dbReference type="EC" id="2.3.1.191"/>
    </reaction>
</comment>
<dbReference type="CDD" id="cd03352">
    <property type="entry name" value="LbH_LpxD"/>
    <property type="match status" value="1"/>
</dbReference>
<name>A0A423PLX7_9GAMM</name>
<dbReference type="RefSeq" id="WP_184999844.1">
    <property type="nucleotide sequence ID" value="NZ_AYKG01000034.1"/>
</dbReference>
<keyword evidence="4 7" id="KW-0677">Repeat</keyword>
<dbReference type="Pfam" id="PF14602">
    <property type="entry name" value="Hexapep_2"/>
    <property type="match status" value="2"/>
</dbReference>
<keyword evidence="6 7" id="KW-0012">Acyltransferase</keyword>
<evidence type="ECO:0000259" key="8">
    <source>
        <dbReference type="Pfam" id="PF04613"/>
    </source>
</evidence>
<dbReference type="Gene3D" id="2.160.10.10">
    <property type="entry name" value="Hexapeptide repeat proteins"/>
    <property type="match status" value="1"/>
</dbReference>
<comment type="similarity">
    <text evidence="7">Belongs to the transferase hexapeptide repeat family. LpxD subfamily.</text>
</comment>
<dbReference type="Pfam" id="PF04613">
    <property type="entry name" value="LpxD"/>
    <property type="match status" value="1"/>
</dbReference>
<organism evidence="9 10">
    <name type="scientific">Salinisphaera japonica YTM-1</name>
    <dbReference type="NCBI Taxonomy" id="1209778"/>
    <lineage>
        <taxon>Bacteria</taxon>
        <taxon>Pseudomonadati</taxon>
        <taxon>Pseudomonadota</taxon>
        <taxon>Gammaproteobacteria</taxon>
        <taxon>Salinisphaerales</taxon>
        <taxon>Salinisphaeraceae</taxon>
        <taxon>Salinisphaera</taxon>
    </lineage>
</organism>
<dbReference type="InterPro" id="IPR018357">
    <property type="entry name" value="Hexapep_transf_CS"/>
</dbReference>
<feature type="active site" description="Proton acceptor" evidence="7">
    <location>
        <position position="251"/>
    </location>
</feature>
<keyword evidence="5 7" id="KW-0443">Lipid metabolism</keyword>
<evidence type="ECO:0000313" key="10">
    <source>
        <dbReference type="Proteomes" id="UP000285310"/>
    </source>
</evidence>
<keyword evidence="2 7" id="KW-0441">Lipid A biosynthesis</keyword>
<comment type="pathway">
    <text evidence="7">Bacterial outer membrane biogenesis; LPS lipid A biosynthesis.</text>
</comment>
<sequence>MTQPSDTTCKTSVSTPWRVAELVAGTDLVVRGDADVSVAGACALLPGKARHMTFAERAAQAEDVAKSQADVAILPGELAERFTGTVIVTEQPRLMFARLAARFENTGRPPGIDARAVIGDDATIDPSAYIAAQVVIGRSAHIGAGVVIEPGAVIGDAVTVGPGSRVGARAVLGDRVRIGKAALIAAGAVIGERGFGLVAGPGGLEPVPQLASVVLGDNVEVGANSTIDRGALTDTVIGDGVKIDNQVHIAHNCRIGAHTVIAGCTGIAGSCVIGTGCMIGGGVGIGDHVTIADGVTITAASQVPKNIAAPGVYSSTFRAMAAGTWRRRLALFRALDKIEARLSRVEDNQ</sequence>
<dbReference type="FunCoup" id="A0A423PLX7">
    <property type="interactions" value="386"/>
</dbReference>
<evidence type="ECO:0000256" key="7">
    <source>
        <dbReference type="HAMAP-Rule" id="MF_00523"/>
    </source>
</evidence>
<dbReference type="Gene3D" id="3.40.1390.10">
    <property type="entry name" value="MurE/MurF, N-terminal domain"/>
    <property type="match status" value="1"/>
</dbReference>
<comment type="caution">
    <text evidence="9">The sequence shown here is derived from an EMBL/GenBank/DDBJ whole genome shotgun (WGS) entry which is preliminary data.</text>
</comment>
<dbReference type="Pfam" id="PF00132">
    <property type="entry name" value="Hexapep"/>
    <property type="match status" value="2"/>
</dbReference>
<dbReference type="NCBIfam" id="NF002060">
    <property type="entry name" value="PRK00892.1"/>
    <property type="match status" value="1"/>
</dbReference>
<evidence type="ECO:0000256" key="2">
    <source>
        <dbReference type="ARBA" id="ARBA00022556"/>
    </source>
</evidence>
<keyword evidence="10" id="KW-1185">Reference proteome</keyword>
<proteinExistence type="inferred from homology"/>
<accession>A0A423PLX7</accession>
<dbReference type="AlphaFoldDB" id="A0A423PLX7"/>
<evidence type="ECO:0000256" key="5">
    <source>
        <dbReference type="ARBA" id="ARBA00023098"/>
    </source>
</evidence>
<dbReference type="GO" id="GO:0016410">
    <property type="term" value="F:N-acyltransferase activity"/>
    <property type="evidence" value="ECO:0007669"/>
    <property type="project" value="InterPro"/>
</dbReference>
<dbReference type="InterPro" id="IPR011004">
    <property type="entry name" value="Trimer_LpxA-like_sf"/>
</dbReference>
<evidence type="ECO:0000256" key="4">
    <source>
        <dbReference type="ARBA" id="ARBA00022737"/>
    </source>
</evidence>
<dbReference type="PANTHER" id="PTHR43378:SF2">
    <property type="entry name" value="UDP-3-O-ACYLGLUCOSAMINE N-ACYLTRANSFERASE 1, MITOCHONDRIAL-RELATED"/>
    <property type="match status" value="1"/>
</dbReference>
<dbReference type="NCBIfam" id="TIGR01853">
    <property type="entry name" value="lipid_A_lpxD"/>
    <property type="match status" value="1"/>
</dbReference>
<evidence type="ECO:0000256" key="1">
    <source>
        <dbReference type="ARBA" id="ARBA00022516"/>
    </source>
</evidence>
<dbReference type="GO" id="GO:0016020">
    <property type="term" value="C:membrane"/>
    <property type="evidence" value="ECO:0007669"/>
    <property type="project" value="GOC"/>
</dbReference>
<dbReference type="UniPathway" id="UPA00973"/>
<reference evidence="9 10" key="1">
    <citation type="submission" date="2013-10" db="EMBL/GenBank/DDBJ databases">
        <title>Salinisphaera japonica YTM-1 Genome Sequencing.</title>
        <authorList>
            <person name="Lai Q."/>
            <person name="Li C."/>
            <person name="Shao Z."/>
        </authorList>
    </citation>
    <scope>NUCLEOTIDE SEQUENCE [LARGE SCALE GENOMIC DNA]</scope>
    <source>
        <strain evidence="9 10">YTM-1</strain>
    </source>
</reference>